<evidence type="ECO:0000313" key="4">
    <source>
        <dbReference type="EMBL" id="TRY60984.1"/>
    </source>
</evidence>
<feature type="compositionally biased region" description="Low complexity" evidence="2">
    <location>
        <begin position="218"/>
        <end position="229"/>
    </location>
</feature>
<accession>A0A553N6C6</accession>
<dbReference type="Proteomes" id="UP000318571">
    <property type="component" value="Chromosome 8"/>
</dbReference>
<dbReference type="InterPro" id="IPR011333">
    <property type="entry name" value="SKP1/BTB/POZ_sf"/>
</dbReference>
<dbReference type="CDD" id="cd18315">
    <property type="entry name" value="BTB_POZ_BAB-like"/>
    <property type="match status" value="1"/>
</dbReference>
<dbReference type="PANTHER" id="PTHR23110:SF81">
    <property type="entry name" value="BTB-PROTEIN-VII, ISOFORM F-RELATED"/>
    <property type="match status" value="1"/>
</dbReference>
<feature type="region of interest" description="Disordered" evidence="2">
    <location>
        <begin position="171"/>
        <end position="229"/>
    </location>
</feature>
<feature type="domain" description="BTB" evidence="3">
    <location>
        <begin position="43"/>
        <end position="108"/>
    </location>
</feature>
<organism evidence="4 5">
    <name type="scientific">Tigriopus californicus</name>
    <name type="common">Marine copepod</name>
    <dbReference type="NCBI Taxonomy" id="6832"/>
    <lineage>
        <taxon>Eukaryota</taxon>
        <taxon>Metazoa</taxon>
        <taxon>Ecdysozoa</taxon>
        <taxon>Arthropoda</taxon>
        <taxon>Crustacea</taxon>
        <taxon>Multicrustacea</taxon>
        <taxon>Hexanauplia</taxon>
        <taxon>Copepoda</taxon>
        <taxon>Harpacticoida</taxon>
        <taxon>Harpacticidae</taxon>
        <taxon>Tigriopus</taxon>
    </lineage>
</organism>
<dbReference type="OMA" id="MSFESSM"/>
<dbReference type="GO" id="GO:0005634">
    <property type="term" value="C:nucleus"/>
    <property type="evidence" value="ECO:0007669"/>
    <property type="project" value="TreeGrafter"/>
</dbReference>
<evidence type="ECO:0000313" key="5">
    <source>
        <dbReference type="Proteomes" id="UP000318571"/>
    </source>
</evidence>
<keyword evidence="5" id="KW-1185">Reference proteome</keyword>
<reference evidence="4 5" key="1">
    <citation type="journal article" date="2018" name="Nat. Ecol. Evol.">
        <title>Genomic signatures of mitonuclear coevolution across populations of Tigriopus californicus.</title>
        <authorList>
            <person name="Barreto F.S."/>
            <person name="Watson E.T."/>
            <person name="Lima T.G."/>
            <person name="Willett C.S."/>
            <person name="Edmands S."/>
            <person name="Li W."/>
            <person name="Burton R.S."/>
        </authorList>
    </citation>
    <scope>NUCLEOTIDE SEQUENCE [LARGE SCALE GENOMIC DNA]</scope>
    <source>
        <strain evidence="4 5">San Diego</strain>
    </source>
</reference>
<evidence type="ECO:0000256" key="2">
    <source>
        <dbReference type="SAM" id="MobiDB-lite"/>
    </source>
</evidence>
<sequence length="229" mass="25118">MTSSAHSGPSAGAAGPMYNLQWNDHPNQLVAMFSNLFNSTSLVDVTLAAEGKHIEAHKMVLSACSDYFRSLFLVNPNQHPIVILKDVQFEDLKTIVQFMYQGSVEVSSDKISGFIKTADTLKIQGIGEKFTDEANKIIGGSSRRLLSVPSQHSVNSRQYSTESLPVYLDKTSSLSPRQASTDSARQMSFESSMSTLIRKQPTPPASPPRHFRKKFRRSSGCGSSSGKLE</sequence>
<comment type="caution">
    <text evidence="4">The sequence shown here is derived from an EMBL/GenBank/DDBJ whole genome shotgun (WGS) entry which is preliminary data.</text>
</comment>
<dbReference type="InterPro" id="IPR000210">
    <property type="entry name" value="BTB/POZ_dom"/>
</dbReference>
<protein>
    <recommendedName>
        <fullName evidence="3">BTB domain-containing protein</fullName>
    </recommendedName>
</protein>
<keyword evidence="1" id="KW-0539">Nucleus</keyword>
<dbReference type="SUPFAM" id="SSF54695">
    <property type="entry name" value="POZ domain"/>
    <property type="match status" value="1"/>
</dbReference>
<name>A0A553N6C6_TIGCA</name>
<gene>
    <name evidence="4" type="ORF">TCAL_01805</name>
</gene>
<dbReference type="STRING" id="6832.A0A553N6C6"/>
<dbReference type="PANTHER" id="PTHR23110">
    <property type="entry name" value="BTB DOMAIN TRANSCRIPTION FACTOR"/>
    <property type="match status" value="1"/>
</dbReference>
<dbReference type="Gene3D" id="3.30.710.10">
    <property type="entry name" value="Potassium Channel Kv1.1, Chain A"/>
    <property type="match status" value="1"/>
</dbReference>
<dbReference type="SMART" id="SM00225">
    <property type="entry name" value="BTB"/>
    <property type="match status" value="1"/>
</dbReference>
<dbReference type="EMBL" id="VCGU01000459">
    <property type="protein sequence ID" value="TRY60984.1"/>
    <property type="molecule type" value="Genomic_DNA"/>
</dbReference>
<dbReference type="InterPro" id="IPR051095">
    <property type="entry name" value="Dros_DevTransReg"/>
</dbReference>
<dbReference type="PROSITE" id="PS50097">
    <property type="entry name" value="BTB"/>
    <property type="match status" value="1"/>
</dbReference>
<feature type="compositionally biased region" description="Polar residues" evidence="2">
    <location>
        <begin position="171"/>
        <end position="197"/>
    </location>
</feature>
<dbReference type="Pfam" id="PF00651">
    <property type="entry name" value="BTB"/>
    <property type="match status" value="1"/>
</dbReference>
<evidence type="ECO:0000259" key="3">
    <source>
        <dbReference type="PROSITE" id="PS50097"/>
    </source>
</evidence>
<dbReference type="AlphaFoldDB" id="A0A553N6C6"/>
<dbReference type="GO" id="GO:0006357">
    <property type="term" value="P:regulation of transcription by RNA polymerase II"/>
    <property type="evidence" value="ECO:0007669"/>
    <property type="project" value="TreeGrafter"/>
</dbReference>
<evidence type="ECO:0000256" key="1">
    <source>
        <dbReference type="ARBA" id="ARBA00023242"/>
    </source>
</evidence>
<proteinExistence type="predicted"/>